<keyword evidence="1" id="KW-0677">Repeat</keyword>
<accession>K3WMM3</accession>
<dbReference type="SUPFAM" id="SSF48403">
    <property type="entry name" value="Ankyrin repeat"/>
    <property type="match status" value="1"/>
</dbReference>
<proteinExistence type="predicted"/>
<name>K3WMM3_GLOUD</name>
<dbReference type="Proteomes" id="UP000019132">
    <property type="component" value="Unassembled WGS sequence"/>
</dbReference>
<dbReference type="EMBL" id="GL376625">
    <property type="status" value="NOT_ANNOTATED_CDS"/>
    <property type="molecule type" value="Genomic_DNA"/>
</dbReference>
<evidence type="ECO:0000256" key="2">
    <source>
        <dbReference type="ARBA" id="ARBA00023043"/>
    </source>
</evidence>
<dbReference type="PANTHER" id="PTHR24126:SF14">
    <property type="entry name" value="ANK_REP_REGION DOMAIN-CONTAINING PROTEIN"/>
    <property type="match status" value="1"/>
</dbReference>
<dbReference type="InterPro" id="IPR036770">
    <property type="entry name" value="Ankyrin_rpt-contain_sf"/>
</dbReference>
<reference evidence="5" key="1">
    <citation type="journal article" date="2010" name="Genome Biol.">
        <title>Genome sequence of the necrotrophic plant pathogen Pythium ultimum reveals original pathogenicity mechanisms and effector repertoire.</title>
        <authorList>
            <person name="Levesque C.A."/>
            <person name="Brouwer H."/>
            <person name="Cano L."/>
            <person name="Hamilton J.P."/>
            <person name="Holt C."/>
            <person name="Huitema E."/>
            <person name="Raffaele S."/>
            <person name="Robideau G.P."/>
            <person name="Thines M."/>
            <person name="Win J."/>
            <person name="Zerillo M.M."/>
            <person name="Beakes G.W."/>
            <person name="Boore J.L."/>
            <person name="Busam D."/>
            <person name="Dumas B."/>
            <person name="Ferriera S."/>
            <person name="Fuerstenberg S.I."/>
            <person name="Gachon C.M."/>
            <person name="Gaulin E."/>
            <person name="Govers F."/>
            <person name="Grenville-Briggs L."/>
            <person name="Horner N."/>
            <person name="Hostetler J."/>
            <person name="Jiang R.H."/>
            <person name="Johnson J."/>
            <person name="Krajaejun T."/>
            <person name="Lin H."/>
            <person name="Meijer H.J."/>
            <person name="Moore B."/>
            <person name="Morris P."/>
            <person name="Phuntmart V."/>
            <person name="Puiu D."/>
            <person name="Shetty J."/>
            <person name="Stajich J.E."/>
            <person name="Tripathy S."/>
            <person name="Wawra S."/>
            <person name="van West P."/>
            <person name="Whitty B.R."/>
            <person name="Coutinho P.M."/>
            <person name="Henrissat B."/>
            <person name="Martin F."/>
            <person name="Thomas P.D."/>
            <person name="Tyler B.M."/>
            <person name="De Vries R.P."/>
            <person name="Kamoun S."/>
            <person name="Yandell M."/>
            <person name="Tisserat N."/>
            <person name="Buell C.R."/>
        </authorList>
    </citation>
    <scope>NUCLEOTIDE SEQUENCE</scope>
    <source>
        <strain evidence="5">DAOM:BR144</strain>
    </source>
</reference>
<evidence type="ECO:0000313" key="5">
    <source>
        <dbReference type="Proteomes" id="UP000019132"/>
    </source>
</evidence>
<dbReference type="eggNOG" id="ENOG502S0MK">
    <property type="taxonomic scope" value="Eukaryota"/>
</dbReference>
<dbReference type="InParanoid" id="K3WMM3"/>
<evidence type="ECO:0000313" key="4">
    <source>
        <dbReference type="EnsemblProtists" id="PYU1_T006215"/>
    </source>
</evidence>
<organism evidence="4 5">
    <name type="scientific">Globisporangium ultimum (strain ATCC 200006 / CBS 805.95 / DAOM BR144)</name>
    <name type="common">Pythium ultimum</name>
    <dbReference type="NCBI Taxonomy" id="431595"/>
    <lineage>
        <taxon>Eukaryota</taxon>
        <taxon>Sar</taxon>
        <taxon>Stramenopiles</taxon>
        <taxon>Oomycota</taxon>
        <taxon>Peronosporomycetes</taxon>
        <taxon>Pythiales</taxon>
        <taxon>Pythiaceae</taxon>
        <taxon>Globisporangium</taxon>
    </lineage>
</organism>
<evidence type="ECO:0000256" key="3">
    <source>
        <dbReference type="SAM" id="MobiDB-lite"/>
    </source>
</evidence>
<dbReference type="Pfam" id="PF12796">
    <property type="entry name" value="Ank_2"/>
    <property type="match status" value="1"/>
</dbReference>
<dbReference type="Gene3D" id="1.25.40.20">
    <property type="entry name" value="Ankyrin repeat-containing domain"/>
    <property type="match status" value="1"/>
</dbReference>
<keyword evidence="2" id="KW-0040">ANK repeat</keyword>
<reference evidence="5" key="2">
    <citation type="submission" date="2010-04" db="EMBL/GenBank/DDBJ databases">
        <authorList>
            <person name="Buell R."/>
            <person name="Hamilton J."/>
            <person name="Hostetler J."/>
        </authorList>
    </citation>
    <scope>NUCLEOTIDE SEQUENCE [LARGE SCALE GENOMIC DNA]</scope>
    <source>
        <strain evidence="5">DAOM:BR144</strain>
    </source>
</reference>
<dbReference type="STRING" id="431595.K3WMM3"/>
<feature type="region of interest" description="Disordered" evidence="3">
    <location>
        <begin position="18"/>
        <end position="53"/>
    </location>
</feature>
<dbReference type="SMART" id="SM00248">
    <property type="entry name" value="ANK"/>
    <property type="match status" value="3"/>
</dbReference>
<dbReference type="EnsemblProtists" id="PYU1_T006215">
    <property type="protein sequence ID" value="PYU1_T006215"/>
    <property type="gene ID" value="PYU1_G006203"/>
</dbReference>
<feature type="compositionally biased region" description="Polar residues" evidence="3">
    <location>
        <begin position="35"/>
        <end position="53"/>
    </location>
</feature>
<dbReference type="VEuPathDB" id="FungiDB:PYU1_G006203"/>
<protein>
    <submittedName>
        <fullName evidence="4">Uncharacterized protein</fullName>
    </submittedName>
</protein>
<reference evidence="4" key="3">
    <citation type="submission" date="2015-02" db="UniProtKB">
        <authorList>
            <consortium name="EnsemblProtists"/>
        </authorList>
    </citation>
    <scope>IDENTIFICATION</scope>
    <source>
        <strain evidence="4">DAOM BR144</strain>
    </source>
</reference>
<dbReference type="HOGENOM" id="CLU_626257_0_0_1"/>
<keyword evidence="5" id="KW-1185">Reference proteome</keyword>
<dbReference type="PANTHER" id="PTHR24126">
    <property type="entry name" value="ANKYRIN REPEAT, PH AND SEC7 DOMAIN CONTAINING PROTEIN SECG-RELATED"/>
    <property type="match status" value="1"/>
</dbReference>
<dbReference type="AlphaFoldDB" id="K3WMM3"/>
<evidence type="ECO:0000256" key="1">
    <source>
        <dbReference type="ARBA" id="ARBA00022737"/>
    </source>
</evidence>
<dbReference type="InterPro" id="IPR002110">
    <property type="entry name" value="Ankyrin_rpt"/>
</dbReference>
<dbReference type="OMA" id="HQDAHGD"/>
<sequence>MNGVKRYPPWLAKALKTKEHSERFWTQQQRQQQQEPPNSHTVQGPETSLSSSEQTHDSIWDAIACDDAAYVEAFVSQDPQRVFMRREKTYMTESGAGHTGTSARTGATMLHEASTHGALRVTQYLLSFAKANFLLETCTRLINSVDTCYSRTTPLLAACQSSKGLMTQRLEIVRLLVAAQADVDHQDAHGDNVLHWCARDSHVVLLRFFLIETEASVNAIFTENYKRDNPLDIAKRQLSRAPSMTTTTTLNLLHHVDHKYNNRTKMQVLERYQTAQQSGIDARESETLQQAEVNRQRAEDTHVASAAAAAPLNAMEWLNTKDGKAYVKKQLPDAMAAKPEDLKSTAAERVRGMYCREQEAAAKRAATEAFQDQATDEPARH</sequence>